<reference evidence="2 3" key="1">
    <citation type="journal article" date="2011" name="J. Bacteriol.">
        <title>Genome sequence of Brevibacillus laterosporus LMG 15441, a pathogen of invertebrates.</title>
        <authorList>
            <person name="Djukic M."/>
            <person name="Poehlein A."/>
            <person name="Thurmer A."/>
            <person name="Daniel R."/>
        </authorList>
    </citation>
    <scope>NUCLEOTIDE SEQUENCE [LARGE SCALE GENOMIC DNA]</scope>
    <source>
        <strain evidence="2 3">LMG 15441</strain>
    </source>
</reference>
<evidence type="ECO:0008006" key="4">
    <source>
        <dbReference type="Google" id="ProtNLM"/>
    </source>
</evidence>
<dbReference type="KEGG" id="blr:BRLA_c018040"/>
<organism evidence="2 3">
    <name type="scientific">Brevibacillus laterosporus LMG 15441</name>
    <dbReference type="NCBI Taxonomy" id="1042163"/>
    <lineage>
        <taxon>Bacteria</taxon>
        <taxon>Bacillati</taxon>
        <taxon>Bacillota</taxon>
        <taxon>Bacilli</taxon>
        <taxon>Bacillales</taxon>
        <taxon>Paenibacillaceae</taxon>
        <taxon>Brevibacillus</taxon>
    </lineage>
</organism>
<feature type="transmembrane region" description="Helical" evidence="1">
    <location>
        <begin position="7"/>
        <end position="27"/>
    </location>
</feature>
<proteinExistence type="predicted"/>
<evidence type="ECO:0000256" key="1">
    <source>
        <dbReference type="SAM" id="Phobius"/>
    </source>
</evidence>
<evidence type="ECO:0000313" key="2">
    <source>
        <dbReference type="EMBL" id="AIG26127.1"/>
    </source>
</evidence>
<keyword evidence="3" id="KW-1185">Reference proteome</keyword>
<name>A0A075R0K3_BRELA</name>
<dbReference type="HOGENOM" id="CLU_142722_0_0_9"/>
<gene>
    <name evidence="2" type="ORF">BRLA_c018040</name>
</gene>
<dbReference type="Proteomes" id="UP000005850">
    <property type="component" value="Chromosome"/>
</dbReference>
<dbReference type="eggNOG" id="ENOG503487Q">
    <property type="taxonomic scope" value="Bacteria"/>
</dbReference>
<dbReference type="EMBL" id="CP007806">
    <property type="protein sequence ID" value="AIG26127.1"/>
    <property type="molecule type" value="Genomic_DNA"/>
</dbReference>
<protein>
    <recommendedName>
        <fullName evidence="4">DUF5412 domain-containing protein</fullName>
    </recommendedName>
</protein>
<dbReference type="Pfam" id="PF17428">
    <property type="entry name" value="DUF5412"/>
    <property type="match status" value="1"/>
</dbReference>
<keyword evidence="1" id="KW-0472">Membrane</keyword>
<accession>A0A075R0K3</accession>
<dbReference type="RefSeq" id="WP_158332765.1">
    <property type="nucleotide sequence ID" value="NZ_CP007806.1"/>
</dbReference>
<dbReference type="AlphaFoldDB" id="A0A075R0K3"/>
<keyword evidence="1" id="KW-0812">Transmembrane</keyword>
<sequence length="115" mass="13426">MKTLLKRFLIILISLIVFLSLIVYFAFYSTLFLQKGDLVKEVSSPKNTYTAKVYRFGDEGGLRVDVNVGFFGDKLIYWSWKEANTDVVWTDDTHIRINGRSLDVRKDTFDKRTMD</sequence>
<dbReference type="InterPro" id="IPR035406">
    <property type="entry name" value="DUF5412"/>
</dbReference>
<evidence type="ECO:0000313" key="3">
    <source>
        <dbReference type="Proteomes" id="UP000005850"/>
    </source>
</evidence>
<keyword evidence="1" id="KW-1133">Transmembrane helix</keyword>